<feature type="transmembrane region" description="Helical" evidence="2">
    <location>
        <begin position="123"/>
        <end position="156"/>
    </location>
</feature>
<reference evidence="3 4" key="1">
    <citation type="submission" date="2016-06" db="EMBL/GenBank/DDBJ databases">
        <authorList>
            <person name="Kjaerup R.B."/>
            <person name="Dalgaard T.S."/>
            <person name="Juul-Madsen H.R."/>
        </authorList>
    </citation>
    <scope>NUCLEOTIDE SEQUENCE [LARGE SCALE GENOMIC DNA]</scope>
    <source>
        <strain evidence="3 4">DSM 45577</strain>
    </source>
</reference>
<organism evidence="3 4">
    <name type="scientific">Micromonospora yangpuensis</name>
    <dbReference type="NCBI Taxonomy" id="683228"/>
    <lineage>
        <taxon>Bacteria</taxon>
        <taxon>Bacillati</taxon>
        <taxon>Actinomycetota</taxon>
        <taxon>Actinomycetes</taxon>
        <taxon>Micromonosporales</taxon>
        <taxon>Micromonosporaceae</taxon>
        <taxon>Micromonospora</taxon>
    </lineage>
</organism>
<evidence type="ECO:0000256" key="1">
    <source>
        <dbReference type="SAM" id="MobiDB-lite"/>
    </source>
</evidence>
<feature type="transmembrane region" description="Helical" evidence="2">
    <location>
        <begin position="371"/>
        <end position="389"/>
    </location>
</feature>
<keyword evidence="2" id="KW-0472">Membrane</keyword>
<proteinExistence type="predicted"/>
<name>A0A1C6V196_9ACTN</name>
<dbReference type="Proteomes" id="UP000198937">
    <property type="component" value="Unassembled WGS sequence"/>
</dbReference>
<accession>A0A1C6V196</accession>
<dbReference type="STRING" id="683228.GA0070617_4272"/>
<feature type="transmembrane region" description="Helical" evidence="2">
    <location>
        <begin position="295"/>
        <end position="314"/>
    </location>
</feature>
<feature type="transmembrane region" description="Helical" evidence="2">
    <location>
        <begin position="345"/>
        <end position="364"/>
    </location>
</feature>
<dbReference type="EMBL" id="FMIA01000002">
    <property type="protein sequence ID" value="SCL60066.1"/>
    <property type="molecule type" value="Genomic_DNA"/>
</dbReference>
<feature type="transmembrane region" description="Helical" evidence="2">
    <location>
        <begin position="270"/>
        <end position="289"/>
    </location>
</feature>
<sequence>MPNEKGRAPSYRFLYSRGPFLTTLPAVGVALLLGAAFLAAPPMGTDLAAQVARAAFVERHGYLPIDLGWYGGVNQFGYSLLTAGLGATLGVPVLGVLAALVGTAAFGWLLARHRAPRPVLGGVLGAVVLVGNLVSGRITFAVGLALGLLALCAISAERPGRLLRLALAALLAATATWASPVAGLFVGLAGGAILLAGLRRADPPPARATDAHQDDADQDDAHPADADQDDAHPADVDRAGMGRPAGQPAGSPGRRLVGGWWSDRPLAESLVLCLAPALALVPMALLFGNGGTQPFSVESMKANVALAVVVLLVLPRRLRVLRIGALLTVLLLVAAYHLPSPIGSNSLRLTMLFAVPLVAAFAVLPPRLGRGGARSPVWLAALLAALVWWQPPVMLDDLGRAGSVETSARFYQPLVDELARRQPVGRIEVVPLRDHWESTYLPPEVPLARGWERQVDSDRNAIFYAGELTADRYAEWLRREAVSHVALAPDSPPDRWGRTEAALIKGDLPYLREVWRDPTWRLYAVVDPTPLVAAPGRLLSADQAAVRFTVDTPGEVTVRVRWSRWLSLSGPAGCVAPGDASSVTVRAPTTGEYELSSALRPTGHCRPAHP</sequence>
<keyword evidence="4" id="KW-1185">Reference proteome</keyword>
<evidence type="ECO:0000256" key="2">
    <source>
        <dbReference type="SAM" id="Phobius"/>
    </source>
</evidence>
<keyword evidence="2" id="KW-1133">Transmembrane helix</keyword>
<evidence type="ECO:0000313" key="3">
    <source>
        <dbReference type="EMBL" id="SCL60066.1"/>
    </source>
</evidence>
<feature type="transmembrane region" description="Helical" evidence="2">
    <location>
        <begin position="78"/>
        <end position="111"/>
    </location>
</feature>
<dbReference type="AlphaFoldDB" id="A0A1C6V196"/>
<feature type="compositionally biased region" description="Basic and acidic residues" evidence="1">
    <location>
        <begin position="209"/>
        <end position="240"/>
    </location>
</feature>
<gene>
    <name evidence="3" type="ORF">GA0070617_4272</name>
</gene>
<keyword evidence="2" id="KW-0812">Transmembrane</keyword>
<protein>
    <recommendedName>
        <fullName evidence="5">4-amino-4-deoxy-L-arabinose transferase</fullName>
    </recommendedName>
</protein>
<feature type="region of interest" description="Disordered" evidence="1">
    <location>
        <begin position="204"/>
        <end position="254"/>
    </location>
</feature>
<evidence type="ECO:0000313" key="4">
    <source>
        <dbReference type="Proteomes" id="UP000198937"/>
    </source>
</evidence>
<evidence type="ECO:0008006" key="5">
    <source>
        <dbReference type="Google" id="ProtNLM"/>
    </source>
</evidence>
<feature type="transmembrane region" description="Helical" evidence="2">
    <location>
        <begin position="321"/>
        <end position="339"/>
    </location>
</feature>
<feature type="transmembrane region" description="Helical" evidence="2">
    <location>
        <begin position="162"/>
        <end position="195"/>
    </location>
</feature>